<dbReference type="Pfam" id="PF06985">
    <property type="entry name" value="HET"/>
    <property type="match status" value="1"/>
</dbReference>
<dbReference type="PANTHER" id="PTHR33112:SF12">
    <property type="entry name" value="HETEROKARYON INCOMPATIBILITY DOMAIN-CONTAINING PROTEIN"/>
    <property type="match status" value="1"/>
</dbReference>
<gene>
    <name evidence="2" type="ORF">SPI_02563</name>
</gene>
<protein>
    <submittedName>
        <fullName evidence="2">Heterokaryon incompatibility</fullName>
    </submittedName>
</protein>
<keyword evidence="3" id="KW-1185">Reference proteome</keyword>
<dbReference type="EMBL" id="AZHD01000003">
    <property type="protein sequence ID" value="OAA65776.1"/>
    <property type="molecule type" value="Genomic_DNA"/>
</dbReference>
<evidence type="ECO:0000313" key="3">
    <source>
        <dbReference type="Proteomes" id="UP000076874"/>
    </source>
</evidence>
<feature type="domain" description="Heterokaryon incompatibility" evidence="1">
    <location>
        <begin position="227"/>
        <end position="364"/>
    </location>
</feature>
<dbReference type="AlphaFoldDB" id="A0A167Y396"/>
<dbReference type="OrthoDB" id="5428863at2759"/>
<reference evidence="2 3" key="1">
    <citation type="journal article" date="2016" name="Genome Biol. Evol.">
        <title>Divergent and convergent evolution of fungal pathogenicity.</title>
        <authorList>
            <person name="Shang Y."/>
            <person name="Xiao G."/>
            <person name="Zheng P."/>
            <person name="Cen K."/>
            <person name="Zhan S."/>
            <person name="Wang C."/>
        </authorList>
    </citation>
    <scope>NUCLEOTIDE SEQUENCE [LARGE SCALE GENOMIC DNA]</scope>
    <source>
        <strain evidence="2 3">RCEF 264</strain>
    </source>
</reference>
<evidence type="ECO:0000259" key="1">
    <source>
        <dbReference type="Pfam" id="PF06985"/>
    </source>
</evidence>
<proteinExistence type="predicted"/>
<comment type="caution">
    <text evidence="2">The sequence shown here is derived from an EMBL/GenBank/DDBJ whole genome shotgun (WGS) entry which is preliminary data.</text>
</comment>
<dbReference type="STRING" id="1081102.A0A167Y396"/>
<dbReference type="PANTHER" id="PTHR33112">
    <property type="entry name" value="DOMAIN PROTEIN, PUTATIVE-RELATED"/>
    <property type="match status" value="1"/>
</dbReference>
<dbReference type="InterPro" id="IPR010730">
    <property type="entry name" value="HET"/>
</dbReference>
<accession>A0A167Y396</accession>
<evidence type="ECO:0000313" key="2">
    <source>
        <dbReference type="EMBL" id="OAA65776.1"/>
    </source>
</evidence>
<sequence>MDGEEDRMPHSGSPGEETCARCMELQVPRLRSAVHGGESDRVLVSTAVQRLIFDRDPLPDLYCGSCEWLGDQLRRPTNRMQPARLYSPYLPEQETARICAASSLESPNASGMSISQVYLHMSEVDRSRLSSEQDSWWKRGFFQPVMGTVSSPKRAGRVRLVANQPDYAEIDRWLKICTAEHAKCRPQFSDRLRGIRLIDVETRSLVTYPVAAAATAAAATTPGKPPFLALSYVWGATKQPRCPQTGPLPHELPRTIVDSMQLTRRLGVRYLWVDSVCIDQGDTVDKQQQISLMDAIYLGAYATIVALDAESADSGLLRVGEAARVAPQLVMEFDGGNVLGETLPTLAEQLAHSRWATRGWTFQEGLLSRRCLCVTQHQVYFCCCEMACSELLGVDATLGKDLVSDHALSVLQDPLTDAGALGNIGDLQEQLRIYQRLVLGYTQRRLTDPSDGLNAVSAVLSYLQRSILPGGFHFGLPLDDLPLALLWGHDKPLGSGKDKDRPTRLRAGSGLPSWSWAGWEIQAAVSLPLHVGYFGVRVPPPLRLYTHSGTCLYDGMGAAQRVREPENDASGGDPAVLDLVLLKYKEVLSRASDHMRSAVHFMNKAALGMEGILLTLLCERERDGHPRFALPYLEESRTGFQLWRIDGDLDRLCLSGDPARCHDFLLVHAWVDGADVTLFLLLAHWGTERAERGGVVELRLSGSEFATLWALAQPRFAAFAME</sequence>
<name>A0A167Y396_9HYPO</name>
<dbReference type="Proteomes" id="UP000076874">
    <property type="component" value="Unassembled WGS sequence"/>
</dbReference>
<organism evidence="2 3">
    <name type="scientific">Niveomyces insectorum RCEF 264</name>
    <dbReference type="NCBI Taxonomy" id="1081102"/>
    <lineage>
        <taxon>Eukaryota</taxon>
        <taxon>Fungi</taxon>
        <taxon>Dikarya</taxon>
        <taxon>Ascomycota</taxon>
        <taxon>Pezizomycotina</taxon>
        <taxon>Sordariomycetes</taxon>
        <taxon>Hypocreomycetidae</taxon>
        <taxon>Hypocreales</taxon>
        <taxon>Cordycipitaceae</taxon>
        <taxon>Niveomyces</taxon>
    </lineage>
</organism>